<evidence type="ECO:0000256" key="1">
    <source>
        <dbReference type="ARBA" id="ARBA00023002"/>
    </source>
</evidence>
<dbReference type="PANTHER" id="PTHR43244:SF1">
    <property type="entry name" value="5,10-METHYLENETETRAHYDROMETHANOPTERIN REDUCTASE"/>
    <property type="match status" value="1"/>
</dbReference>
<reference evidence="3 4" key="1">
    <citation type="submission" date="2024-02" db="EMBL/GenBank/DDBJ databases">
        <title>A novel Wenzhouxiangellaceae bacterium, isolated from coastal sediments.</title>
        <authorList>
            <person name="Du Z.-J."/>
            <person name="Ye Y.-Q."/>
            <person name="Zhang X.-Y."/>
        </authorList>
    </citation>
    <scope>NUCLEOTIDE SEQUENCE [LARGE SCALE GENOMIC DNA]</scope>
    <source>
        <strain evidence="3 4">CH-27</strain>
    </source>
</reference>
<evidence type="ECO:0000259" key="2">
    <source>
        <dbReference type="Pfam" id="PF00296"/>
    </source>
</evidence>
<organism evidence="3 4">
    <name type="scientific">Elongatibacter sediminis</name>
    <dbReference type="NCBI Taxonomy" id="3119006"/>
    <lineage>
        <taxon>Bacteria</taxon>
        <taxon>Pseudomonadati</taxon>
        <taxon>Pseudomonadota</taxon>
        <taxon>Gammaproteobacteria</taxon>
        <taxon>Chromatiales</taxon>
        <taxon>Wenzhouxiangellaceae</taxon>
        <taxon>Elongatibacter</taxon>
    </lineage>
</organism>
<dbReference type="SUPFAM" id="SSF51679">
    <property type="entry name" value="Bacterial luciferase-like"/>
    <property type="match status" value="1"/>
</dbReference>
<dbReference type="Pfam" id="PF00296">
    <property type="entry name" value="Bac_luciferase"/>
    <property type="match status" value="1"/>
</dbReference>
<keyword evidence="1" id="KW-0560">Oxidoreductase</keyword>
<dbReference type="Proteomes" id="UP001359886">
    <property type="component" value="Unassembled WGS sequence"/>
</dbReference>
<dbReference type="Gene3D" id="3.20.20.30">
    <property type="entry name" value="Luciferase-like domain"/>
    <property type="match status" value="1"/>
</dbReference>
<dbReference type="InterPro" id="IPR036661">
    <property type="entry name" value="Luciferase-like_sf"/>
</dbReference>
<dbReference type="AlphaFoldDB" id="A0AAW9RD06"/>
<proteinExistence type="predicted"/>
<evidence type="ECO:0000313" key="4">
    <source>
        <dbReference type="Proteomes" id="UP001359886"/>
    </source>
</evidence>
<name>A0AAW9RD06_9GAMM</name>
<accession>A0AAW9RD06</accession>
<keyword evidence="4" id="KW-1185">Reference proteome</keyword>
<dbReference type="RefSeq" id="WP_354693578.1">
    <property type="nucleotide sequence ID" value="NZ_JAZHOG010000001.1"/>
</dbReference>
<protein>
    <submittedName>
        <fullName evidence="3">LLM class flavin-dependent oxidoreductase</fullName>
    </submittedName>
</protein>
<gene>
    <name evidence="3" type="ORF">V3330_01350</name>
</gene>
<dbReference type="InterPro" id="IPR011251">
    <property type="entry name" value="Luciferase-like_dom"/>
</dbReference>
<dbReference type="GO" id="GO:0016705">
    <property type="term" value="F:oxidoreductase activity, acting on paired donors, with incorporation or reduction of molecular oxygen"/>
    <property type="evidence" value="ECO:0007669"/>
    <property type="project" value="InterPro"/>
</dbReference>
<evidence type="ECO:0000313" key="3">
    <source>
        <dbReference type="EMBL" id="MEJ8566255.1"/>
    </source>
</evidence>
<comment type="caution">
    <text evidence="3">The sequence shown here is derived from an EMBL/GenBank/DDBJ whole genome shotgun (WGS) entry which is preliminary data.</text>
</comment>
<feature type="domain" description="Luciferase-like" evidence="2">
    <location>
        <begin position="12"/>
        <end position="305"/>
    </location>
</feature>
<sequence>MRFSVRLIQHLGTPREVVNLAVLADQMGFDQAWFPSDKFMYNAWSIIAAVAENTENIVVGANGTEPYAISPAEIAAFMATLDHLSQGRVAIGFGMHTEKMVNWLGHDTSDRLQRITEACDLMRRLWRGENAQFDGDVYHWSDQCYMRFKPFRDAIPIYVSGFADDDLELSGVLGDGSLPMVTPPESASLQAERILRGVRKAGKDPTEFDICGCAWFSVTEDGQGTMTDTLKDVLAYFGHYMDEETLATVGLSQASFAETQRHVDAGDYAAARAAVTPEMAQLAITGSPKDAIAKIEMLADAGVTQVSIGGPLGPDPAAAIRLIGEKVIPYFR</sequence>
<dbReference type="PANTHER" id="PTHR43244">
    <property type="match status" value="1"/>
</dbReference>
<dbReference type="EMBL" id="JAZHOG010000001">
    <property type="protein sequence ID" value="MEJ8566255.1"/>
    <property type="molecule type" value="Genomic_DNA"/>
</dbReference>
<dbReference type="InterPro" id="IPR050564">
    <property type="entry name" value="F420-G6PD/mer"/>
</dbReference>